<comment type="caution">
    <text evidence="1">The sequence shown here is derived from an EMBL/GenBank/DDBJ whole genome shotgun (WGS) entry which is preliminary data.</text>
</comment>
<dbReference type="EMBL" id="CAJJDO010000079">
    <property type="protein sequence ID" value="CAD8182580.1"/>
    <property type="molecule type" value="Genomic_DNA"/>
</dbReference>
<reference evidence="1" key="1">
    <citation type="submission" date="2021-01" db="EMBL/GenBank/DDBJ databases">
        <authorList>
            <consortium name="Genoscope - CEA"/>
            <person name="William W."/>
        </authorList>
    </citation>
    <scope>NUCLEOTIDE SEQUENCE</scope>
</reference>
<proteinExistence type="predicted"/>
<keyword evidence="2" id="KW-1185">Reference proteome</keyword>
<dbReference type="OrthoDB" id="10249433at2759"/>
<dbReference type="AlphaFoldDB" id="A0A8S1VZ17"/>
<dbReference type="Proteomes" id="UP000689195">
    <property type="component" value="Unassembled WGS sequence"/>
</dbReference>
<evidence type="ECO:0000313" key="2">
    <source>
        <dbReference type="Proteomes" id="UP000689195"/>
    </source>
</evidence>
<gene>
    <name evidence="1" type="ORF">PPENT_87.1.T0790008</name>
</gene>
<accession>A0A8S1VZ17</accession>
<name>A0A8S1VZ17_9CILI</name>
<evidence type="ECO:0000313" key="1">
    <source>
        <dbReference type="EMBL" id="CAD8182580.1"/>
    </source>
</evidence>
<protein>
    <submittedName>
        <fullName evidence="1">Uncharacterized protein</fullName>
    </submittedName>
</protein>
<organism evidence="1 2">
    <name type="scientific">Paramecium pentaurelia</name>
    <dbReference type="NCBI Taxonomy" id="43138"/>
    <lineage>
        <taxon>Eukaryota</taxon>
        <taxon>Sar</taxon>
        <taxon>Alveolata</taxon>
        <taxon>Ciliophora</taxon>
        <taxon>Intramacronucleata</taxon>
        <taxon>Oligohymenophorea</taxon>
        <taxon>Peniculida</taxon>
        <taxon>Parameciidae</taxon>
        <taxon>Paramecium</taxon>
    </lineage>
</organism>
<sequence length="274" mass="32187">MVIVGKICSLNVFFIIRQIWNVAFLDKISIYKDYNVLYTNAINIHNHVYSIYMAIMDQDQRLSDMLSMYVEVILIFVHLSFRQLDSPNETLQLLEKENIALVIQFLKEKYFHIILWGRSIGATTALMYTQKKQSIFNFGRCNHKFNKTKLRTPNIINKGLYELIRSIKSQQFRMHCKIVSILPINLNITCPMLFLALKQDSLIPQYHFDNIQLISRALEIGSFLMQSQRIIIEFTQAMTPQSRFSPIKYPNRLLGDLDEQKYIATGIHIKQKKQ</sequence>